<dbReference type="Gene3D" id="3.40.50.410">
    <property type="entry name" value="von Willebrand factor, type A domain"/>
    <property type="match status" value="1"/>
</dbReference>
<reference evidence="3 4" key="1">
    <citation type="journal article" date="2017" name="PLoS Biol.">
        <title>The sea cucumber genome provides insights into morphological evolution and visceral regeneration.</title>
        <authorList>
            <person name="Zhang X."/>
            <person name="Sun L."/>
            <person name="Yuan J."/>
            <person name="Sun Y."/>
            <person name="Gao Y."/>
            <person name="Zhang L."/>
            <person name="Li S."/>
            <person name="Dai H."/>
            <person name="Hamel J.F."/>
            <person name="Liu C."/>
            <person name="Yu Y."/>
            <person name="Liu S."/>
            <person name="Lin W."/>
            <person name="Guo K."/>
            <person name="Jin S."/>
            <person name="Xu P."/>
            <person name="Storey K.B."/>
            <person name="Huan P."/>
            <person name="Zhang T."/>
            <person name="Zhou Y."/>
            <person name="Zhang J."/>
            <person name="Lin C."/>
            <person name="Li X."/>
            <person name="Xing L."/>
            <person name="Huo D."/>
            <person name="Sun M."/>
            <person name="Wang L."/>
            <person name="Mercier A."/>
            <person name="Li F."/>
            <person name="Yang H."/>
            <person name="Xiang J."/>
        </authorList>
    </citation>
    <scope>NUCLEOTIDE SEQUENCE [LARGE SCALE GENOMIC DNA]</scope>
    <source>
        <strain evidence="3">Shaxun</strain>
        <tissue evidence="3">Muscle</tissue>
    </source>
</reference>
<dbReference type="AlphaFoldDB" id="A0A2G8KBV7"/>
<dbReference type="EMBL" id="MRZV01000712">
    <property type="protein sequence ID" value="PIK45471.1"/>
    <property type="molecule type" value="Genomic_DNA"/>
</dbReference>
<gene>
    <name evidence="3" type="ORF">BSL78_17665</name>
</gene>
<dbReference type="InterPro" id="IPR051266">
    <property type="entry name" value="CLCR"/>
</dbReference>
<feature type="domain" description="Calcium-activated chloride channel N-terminal" evidence="2">
    <location>
        <begin position="12"/>
        <end position="107"/>
    </location>
</feature>
<protein>
    <submittedName>
        <fullName evidence="3">Putative calcium-activated chloride channel regulator 4-like</fullName>
    </submittedName>
</protein>
<evidence type="ECO:0000313" key="3">
    <source>
        <dbReference type="EMBL" id="PIK45471.1"/>
    </source>
</evidence>
<comment type="caution">
    <text evidence="3">The sequence shown here is derived from an EMBL/GenBank/DDBJ whole genome shotgun (WGS) entry which is preliminary data.</text>
</comment>
<accession>A0A2G8KBV7</accession>
<sequence>MVHWIDLLIEYSTGRILIHEWGHFRWGLFNEYADEIADPDHSQEFYFSPSKNKWVPTRCSDGRWTSYNLVYDERRRNYRYCAGDESKGYEAGCVSIPSAQQDYNRRITKLASAARNYLTSLLTHGNSIGIVEFHNVGRIISPMVEVNSDDIKRDLATLIPEQTSRGTCIGCGLEKAIEVLSEGGASPSGGEILLITDGIDTYPATTEEMKNQLVEFSVTVNAVAFSNTAEKNIINIQKATGGKLWFQTDDPESTGLYDAFMATIRSGVQDYEQRIELISTSREFQEGEIRTYGIFIDSTIGRKTSFDFAYYVNTDYAPLEVTLTSPSGEIFDNSYSGYGTELTFKMIHIIVADAENIHNTYSRSQEIFMAASSFARSEDVIPIIATSELSGSITDFSNGQPLTAFVEVRQGFNPVVNARVTAIIERPPDDLGNDYPSVEMQLFDNGAGADITRDDGIYSRYFTNFTGVGYYGLKLKIDNNDGLALILKPGNGNAPYSHAHASVDPEELLKGHSTNWDQTVLLPGMPLPEPSYEAAPSFSRTVGGGSSRVSETPENWQPGDDILPPIKITDLTVTATSYQNGTVALSFTAPGDDLDQGTGRISN</sequence>
<dbReference type="InterPro" id="IPR013642">
    <property type="entry name" value="CLCA_N"/>
</dbReference>
<dbReference type="PANTHER" id="PTHR10579">
    <property type="entry name" value="CALCIUM-ACTIVATED CHLORIDE CHANNEL REGULATOR"/>
    <property type="match status" value="1"/>
</dbReference>
<dbReference type="SUPFAM" id="SSF53300">
    <property type="entry name" value="vWA-like"/>
    <property type="match status" value="1"/>
</dbReference>
<dbReference type="PANTHER" id="PTHR10579:SF172">
    <property type="entry name" value="CALCIUM-ACTIVATED CHLORIDE CHANNEL REGULATOR 4 PRECURSOR-RELATED"/>
    <property type="match status" value="1"/>
</dbReference>
<feature type="domain" description="VWFA" evidence="1">
    <location>
        <begin position="123"/>
        <end position="253"/>
    </location>
</feature>
<keyword evidence="4" id="KW-1185">Reference proteome</keyword>
<dbReference type="Pfam" id="PF00092">
    <property type="entry name" value="VWA"/>
    <property type="match status" value="1"/>
</dbReference>
<proteinExistence type="predicted"/>
<dbReference type="InterPro" id="IPR036465">
    <property type="entry name" value="vWFA_dom_sf"/>
</dbReference>
<dbReference type="CDD" id="cd00198">
    <property type="entry name" value="vWFA"/>
    <property type="match status" value="1"/>
</dbReference>
<organism evidence="3 4">
    <name type="scientific">Stichopus japonicus</name>
    <name type="common">Sea cucumber</name>
    <dbReference type="NCBI Taxonomy" id="307972"/>
    <lineage>
        <taxon>Eukaryota</taxon>
        <taxon>Metazoa</taxon>
        <taxon>Echinodermata</taxon>
        <taxon>Eleutherozoa</taxon>
        <taxon>Echinozoa</taxon>
        <taxon>Holothuroidea</taxon>
        <taxon>Aspidochirotacea</taxon>
        <taxon>Aspidochirotida</taxon>
        <taxon>Stichopodidae</taxon>
        <taxon>Apostichopus</taxon>
    </lineage>
</organism>
<evidence type="ECO:0000313" key="4">
    <source>
        <dbReference type="Proteomes" id="UP000230750"/>
    </source>
</evidence>
<dbReference type="Pfam" id="PF08434">
    <property type="entry name" value="CLCA"/>
    <property type="match status" value="1"/>
</dbReference>
<dbReference type="Proteomes" id="UP000230750">
    <property type="component" value="Unassembled WGS sequence"/>
</dbReference>
<dbReference type="OrthoDB" id="10021899at2759"/>
<evidence type="ECO:0000259" key="1">
    <source>
        <dbReference type="Pfam" id="PF00092"/>
    </source>
</evidence>
<evidence type="ECO:0000259" key="2">
    <source>
        <dbReference type="Pfam" id="PF08434"/>
    </source>
</evidence>
<dbReference type="InterPro" id="IPR002035">
    <property type="entry name" value="VWF_A"/>
</dbReference>
<dbReference type="STRING" id="307972.A0A2G8KBV7"/>
<name>A0A2G8KBV7_STIJA</name>